<proteinExistence type="predicted"/>
<dbReference type="PANTHER" id="PTHR38137:SF1">
    <property type="entry name" value="PRC-BARREL DOMAIN-CONTAINING PROTEIN"/>
    <property type="match status" value="1"/>
</dbReference>
<evidence type="ECO:0000259" key="1">
    <source>
        <dbReference type="Pfam" id="PF05239"/>
    </source>
</evidence>
<name>E3GWN4_METFV</name>
<dbReference type="HOGENOM" id="CLU_155673_0_0_2"/>
<dbReference type="EMBL" id="CP002278">
    <property type="protein sequence ID" value="ADP76848.1"/>
    <property type="molecule type" value="Genomic_DNA"/>
</dbReference>
<dbReference type="Pfam" id="PF05239">
    <property type="entry name" value="PRC"/>
    <property type="match status" value="1"/>
</dbReference>
<sequence length="105" mass="11804">MIELSKLYGLDIYTSQGKYVGRVQDVVINLKKGKVSVIMANPRSPEKKTVGIKDVLKTSIKIVPDEKETYVNDNEIINIDYDRVKAVGDIIIISPSEKTEKPRVI</sequence>
<accession>E3GWN4</accession>
<dbReference type="KEGG" id="mfv:Mfer_0044"/>
<feature type="domain" description="PRC-barrel" evidence="1">
    <location>
        <begin position="2"/>
        <end position="98"/>
    </location>
</feature>
<dbReference type="SUPFAM" id="SSF50346">
    <property type="entry name" value="PRC-barrel domain"/>
    <property type="match status" value="1"/>
</dbReference>
<organism evidence="2 3">
    <name type="scientific">Methanothermus fervidus (strain ATCC 43054 / DSM 2088 / JCM 10308 / V24 S)</name>
    <dbReference type="NCBI Taxonomy" id="523846"/>
    <lineage>
        <taxon>Archaea</taxon>
        <taxon>Methanobacteriati</taxon>
        <taxon>Methanobacteriota</taxon>
        <taxon>Methanomada group</taxon>
        <taxon>Methanobacteria</taxon>
        <taxon>Methanobacteriales</taxon>
        <taxon>Methanothermaceae</taxon>
        <taxon>Methanothermus</taxon>
    </lineage>
</organism>
<dbReference type="AlphaFoldDB" id="E3GWN4"/>
<keyword evidence="3" id="KW-1185">Reference proteome</keyword>
<dbReference type="Gene3D" id="2.30.30.240">
    <property type="entry name" value="PRC-barrel domain"/>
    <property type="match status" value="1"/>
</dbReference>
<dbReference type="Proteomes" id="UP000002315">
    <property type="component" value="Chromosome"/>
</dbReference>
<dbReference type="STRING" id="523846.Mfer_0044"/>
<evidence type="ECO:0000313" key="2">
    <source>
        <dbReference type="EMBL" id="ADP76848.1"/>
    </source>
</evidence>
<protein>
    <submittedName>
        <fullName evidence="2">PRC-barrel domain protein</fullName>
    </submittedName>
</protein>
<dbReference type="PANTHER" id="PTHR38137">
    <property type="entry name" value="PRC-BARREL DOMAIN PROTEIN"/>
    <property type="match status" value="1"/>
</dbReference>
<dbReference type="InterPro" id="IPR011033">
    <property type="entry name" value="PRC_barrel-like_sf"/>
</dbReference>
<reference evidence="2 3" key="1">
    <citation type="journal article" date="2010" name="Stand. Genomic Sci.">
        <title>Complete genome sequence of Methanothermus fervidus type strain (V24S).</title>
        <authorList>
            <person name="Anderson I."/>
            <person name="Djao O.D."/>
            <person name="Misra M."/>
            <person name="Chertkov O."/>
            <person name="Nolan M."/>
            <person name="Lucas S."/>
            <person name="Lapidus A."/>
            <person name="Del Rio T.G."/>
            <person name="Tice H."/>
            <person name="Cheng J.F."/>
            <person name="Tapia R."/>
            <person name="Han C."/>
            <person name="Goodwin L."/>
            <person name="Pitluck S."/>
            <person name="Liolios K."/>
            <person name="Ivanova N."/>
            <person name="Mavromatis K."/>
            <person name="Mikhailova N."/>
            <person name="Pati A."/>
            <person name="Brambilla E."/>
            <person name="Chen A."/>
            <person name="Palaniappan K."/>
            <person name="Land M."/>
            <person name="Hauser L."/>
            <person name="Chang Y.J."/>
            <person name="Jeffries C.D."/>
            <person name="Sikorski J."/>
            <person name="Spring S."/>
            <person name="Rohde M."/>
            <person name="Eichinger K."/>
            <person name="Huber H."/>
            <person name="Wirth R."/>
            <person name="Goker M."/>
            <person name="Detter J.C."/>
            <person name="Woyke T."/>
            <person name="Bristow J."/>
            <person name="Eisen J.A."/>
            <person name="Markowitz V."/>
            <person name="Hugenholtz P."/>
            <person name="Klenk H.P."/>
            <person name="Kyrpides N.C."/>
        </authorList>
    </citation>
    <scope>NUCLEOTIDE SEQUENCE [LARGE SCALE GENOMIC DNA]</scope>
    <source>
        <strain evidence="3">ATCC 43054 / DSM 2088 / JCM 10308 / V24 S</strain>
    </source>
</reference>
<gene>
    <name evidence="2" type="ordered locus">Mfer_0044</name>
</gene>
<dbReference type="InterPro" id="IPR027275">
    <property type="entry name" value="PRC-brl_dom"/>
</dbReference>
<evidence type="ECO:0000313" key="3">
    <source>
        <dbReference type="Proteomes" id="UP000002315"/>
    </source>
</evidence>
<dbReference type="OrthoDB" id="68960at2157"/>